<comment type="caution">
    <text evidence="2">The sequence shown here is derived from an EMBL/GenBank/DDBJ whole genome shotgun (WGS) entry which is preliminary data.</text>
</comment>
<feature type="region of interest" description="Disordered" evidence="1">
    <location>
        <begin position="251"/>
        <end position="284"/>
    </location>
</feature>
<dbReference type="PANTHER" id="PTHR33108:SF32">
    <property type="entry name" value="DUF1677 FAMILY PROTEIN (DUF1677)"/>
    <property type="match status" value="1"/>
</dbReference>
<name>A0A843XE11_COLES</name>
<organism evidence="2 3">
    <name type="scientific">Colocasia esculenta</name>
    <name type="common">Wild taro</name>
    <name type="synonym">Arum esculentum</name>
    <dbReference type="NCBI Taxonomy" id="4460"/>
    <lineage>
        <taxon>Eukaryota</taxon>
        <taxon>Viridiplantae</taxon>
        <taxon>Streptophyta</taxon>
        <taxon>Embryophyta</taxon>
        <taxon>Tracheophyta</taxon>
        <taxon>Spermatophyta</taxon>
        <taxon>Magnoliopsida</taxon>
        <taxon>Liliopsida</taxon>
        <taxon>Araceae</taxon>
        <taxon>Aroideae</taxon>
        <taxon>Colocasieae</taxon>
        <taxon>Colocasia</taxon>
    </lineage>
</organism>
<dbReference type="AlphaFoldDB" id="A0A843XE11"/>
<sequence>MGNAEGDAERRRRVGTVCKFKLGFDHTKDFHTYSITSTSFVGDAAAAAFPGMYALVGSVGGEVKVSYWVVAAFIGGRSGNACSLSMATSNLKLGIFPPSSSSPSPAEEAMSAAAAETQVAGVDPEVEAARCACCGLTEDCTAAYIERVRGRHGGRWVCGLCAEAVKEEVCRRLITPEEALGRHMAFCGSFRSSTGAEGADANDHLIAAMRQLLRRSLDSPPCGGRDPSAHNARHGDVIKVGGLLPRHGWLKQKQTQTWRQSIRSEEEQQRMLGGEAKGRDGQSE</sequence>
<reference evidence="2" key="1">
    <citation type="submission" date="2017-07" db="EMBL/GenBank/DDBJ databases">
        <title>Taro Niue Genome Assembly and Annotation.</title>
        <authorList>
            <person name="Atibalentja N."/>
            <person name="Keating K."/>
            <person name="Fields C.J."/>
        </authorList>
    </citation>
    <scope>NUCLEOTIDE SEQUENCE</scope>
    <source>
        <strain evidence="2">Niue_2</strain>
        <tissue evidence="2">Leaf</tissue>
    </source>
</reference>
<dbReference type="EMBL" id="NMUH01007577">
    <property type="protein sequence ID" value="MQM17480.1"/>
    <property type="molecule type" value="Genomic_DNA"/>
</dbReference>
<protein>
    <recommendedName>
        <fullName evidence="4">DUF1677 family protein</fullName>
    </recommendedName>
</protein>
<dbReference type="InterPro" id="IPR012876">
    <property type="entry name" value="DUF1677_pln"/>
</dbReference>
<dbReference type="OrthoDB" id="1911663at2759"/>
<gene>
    <name evidence="2" type="ORF">Taro_050454</name>
</gene>
<proteinExistence type="predicted"/>
<dbReference type="Pfam" id="PF07911">
    <property type="entry name" value="DUF1677"/>
    <property type="match status" value="1"/>
</dbReference>
<keyword evidence="3" id="KW-1185">Reference proteome</keyword>
<evidence type="ECO:0000313" key="3">
    <source>
        <dbReference type="Proteomes" id="UP000652761"/>
    </source>
</evidence>
<dbReference type="Proteomes" id="UP000652761">
    <property type="component" value="Unassembled WGS sequence"/>
</dbReference>
<accession>A0A843XE11</accession>
<evidence type="ECO:0008006" key="4">
    <source>
        <dbReference type="Google" id="ProtNLM"/>
    </source>
</evidence>
<dbReference type="PANTHER" id="PTHR33108">
    <property type="entry name" value="OS01G0745000 PROTEIN"/>
    <property type="match status" value="1"/>
</dbReference>
<evidence type="ECO:0000313" key="2">
    <source>
        <dbReference type="EMBL" id="MQM17480.1"/>
    </source>
</evidence>
<evidence type="ECO:0000256" key="1">
    <source>
        <dbReference type="SAM" id="MobiDB-lite"/>
    </source>
</evidence>
<feature type="compositionally biased region" description="Polar residues" evidence="1">
    <location>
        <begin position="252"/>
        <end position="261"/>
    </location>
</feature>